<name>A0ABY8BVF3_9MICO</name>
<evidence type="ECO:0000256" key="1">
    <source>
        <dbReference type="SAM" id="Phobius"/>
    </source>
</evidence>
<gene>
    <name evidence="3" type="ORF">PU630_13030</name>
</gene>
<evidence type="ECO:0000313" key="3">
    <source>
        <dbReference type="EMBL" id="WEG08156.1"/>
    </source>
</evidence>
<keyword evidence="1" id="KW-0472">Membrane</keyword>
<proteinExistence type="predicted"/>
<dbReference type="RefSeq" id="WP_275277493.1">
    <property type="nucleotide sequence ID" value="NZ_CP119108.1"/>
</dbReference>
<keyword evidence="1" id="KW-0812">Transmembrane</keyword>
<dbReference type="EMBL" id="CP119108">
    <property type="protein sequence ID" value="WEG08156.1"/>
    <property type="molecule type" value="Genomic_DNA"/>
</dbReference>
<evidence type="ECO:0000256" key="2">
    <source>
        <dbReference type="SAM" id="SignalP"/>
    </source>
</evidence>
<sequence>MFKKVFAVAAISGFLVLGGSLAASAATNDYPSEVSCTISPATLEVGDVATVSCTGMVAGATFTITVTGPGVQQGDLASIVHAATTGSASTDVVANASGAAAASFTARAAGTFSFVVTDEDGNVVGTATEVAVPESGTTGGGTAELPVTGGGISMAAVWIGVGALALGGGAVGVATVRRRQHS</sequence>
<accession>A0ABY8BVF3</accession>
<keyword evidence="1" id="KW-1133">Transmembrane helix</keyword>
<reference evidence="3 4" key="1">
    <citation type="submission" date="2023-03" db="EMBL/GenBank/DDBJ databases">
        <title>Genome sequence of Microbacterium sp. KACC 23027.</title>
        <authorList>
            <person name="Kim S."/>
            <person name="Heo J."/>
            <person name="Kwon S.-W."/>
        </authorList>
    </citation>
    <scope>NUCLEOTIDE SEQUENCE [LARGE SCALE GENOMIC DNA]</scope>
    <source>
        <strain evidence="3 4">KACC 23027</strain>
    </source>
</reference>
<feature type="chain" id="PRO_5046369448" description="LPXTG-motif cell wall anchor domain-containing protein" evidence="2">
    <location>
        <begin position="26"/>
        <end position="182"/>
    </location>
</feature>
<evidence type="ECO:0008006" key="5">
    <source>
        <dbReference type="Google" id="ProtNLM"/>
    </source>
</evidence>
<keyword evidence="4" id="KW-1185">Reference proteome</keyword>
<feature type="transmembrane region" description="Helical" evidence="1">
    <location>
        <begin position="155"/>
        <end position="176"/>
    </location>
</feature>
<evidence type="ECO:0000313" key="4">
    <source>
        <dbReference type="Proteomes" id="UP001214553"/>
    </source>
</evidence>
<organism evidence="3 4">
    <name type="scientific">Microbacterium horticulturae</name>
    <dbReference type="NCBI Taxonomy" id="3028316"/>
    <lineage>
        <taxon>Bacteria</taxon>
        <taxon>Bacillati</taxon>
        <taxon>Actinomycetota</taxon>
        <taxon>Actinomycetes</taxon>
        <taxon>Micrococcales</taxon>
        <taxon>Microbacteriaceae</taxon>
        <taxon>Microbacterium</taxon>
    </lineage>
</organism>
<keyword evidence="2" id="KW-0732">Signal</keyword>
<feature type="signal peptide" evidence="2">
    <location>
        <begin position="1"/>
        <end position="25"/>
    </location>
</feature>
<dbReference type="Proteomes" id="UP001214553">
    <property type="component" value="Chromosome"/>
</dbReference>
<protein>
    <recommendedName>
        <fullName evidence="5">LPXTG-motif cell wall anchor domain-containing protein</fullName>
    </recommendedName>
</protein>